<comment type="caution">
    <text evidence="4">The sequence shown here is derived from an EMBL/GenBank/DDBJ whole genome shotgun (WGS) entry which is preliminary data.</text>
</comment>
<dbReference type="Gene3D" id="3.30.160.360">
    <property type="match status" value="1"/>
</dbReference>
<dbReference type="Pfam" id="PF05964">
    <property type="entry name" value="FYRN"/>
    <property type="match status" value="1"/>
</dbReference>
<dbReference type="InterPro" id="IPR003888">
    <property type="entry name" value="FYrich_N"/>
</dbReference>
<dbReference type="PANTHER" id="PTHR22715:SF0">
    <property type="entry name" value="TRANSFORMING GROWTH FACTOR BETA REGULATOR 1"/>
    <property type="match status" value="1"/>
</dbReference>
<dbReference type="PROSITE" id="PS51543">
    <property type="entry name" value="FYRC"/>
    <property type="match status" value="1"/>
</dbReference>
<keyword evidence="2" id="KW-0539">Nucleus</keyword>
<protein>
    <submittedName>
        <fullName evidence="4">Uncharacterized protein</fullName>
    </submittedName>
</protein>
<feature type="compositionally biased region" description="Basic residues" evidence="3">
    <location>
        <begin position="577"/>
        <end position="590"/>
    </location>
</feature>
<dbReference type="SMART" id="SM00542">
    <property type="entry name" value="FYRC"/>
    <property type="match status" value="1"/>
</dbReference>
<dbReference type="GO" id="GO:0051726">
    <property type="term" value="P:regulation of cell cycle"/>
    <property type="evidence" value="ECO:0007669"/>
    <property type="project" value="TreeGrafter"/>
</dbReference>
<feature type="compositionally biased region" description="Basic and acidic residues" evidence="3">
    <location>
        <begin position="537"/>
        <end position="557"/>
    </location>
</feature>
<dbReference type="InterPro" id="IPR040092">
    <property type="entry name" value="TBRG1"/>
</dbReference>
<evidence type="ECO:0000256" key="3">
    <source>
        <dbReference type="SAM" id="MobiDB-lite"/>
    </source>
</evidence>
<feature type="compositionally biased region" description="Basic and acidic residues" evidence="3">
    <location>
        <begin position="116"/>
        <end position="148"/>
    </location>
</feature>
<feature type="region of interest" description="Disordered" evidence="3">
    <location>
        <begin position="1"/>
        <end position="348"/>
    </location>
</feature>
<feature type="compositionally biased region" description="Low complexity" evidence="3">
    <location>
        <begin position="235"/>
        <end position="252"/>
    </location>
</feature>
<gene>
    <name evidence="4" type="ORF">BGZ80_005414</name>
</gene>
<feature type="compositionally biased region" description="Polar residues" evidence="3">
    <location>
        <begin position="105"/>
        <end position="115"/>
    </location>
</feature>
<feature type="compositionally biased region" description="Polar residues" evidence="3">
    <location>
        <begin position="316"/>
        <end position="334"/>
    </location>
</feature>
<feature type="compositionally biased region" description="Polar residues" evidence="3">
    <location>
        <begin position="294"/>
        <end position="309"/>
    </location>
</feature>
<feature type="compositionally biased region" description="Low complexity" evidence="3">
    <location>
        <begin position="510"/>
        <end position="525"/>
    </location>
</feature>
<dbReference type="PROSITE" id="PS51542">
    <property type="entry name" value="FYRN"/>
    <property type="match status" value="1"/>
</dbReference>
<dbReference type="InterPro" id="IPR003889">
    <property type="entry name" value="FYrich_C"/>
</dbReference>
<feature type="compositionally biased region" description="Acidic residues" evidence="3">
    <location>
        <begin position="558"/>
        <end position="569"/>
    </location>
</feature>
<sequence length="697" mass="75374">MAPSNADLDRTPALSDFTALATGTSGPAKDQDKSNKIKDLIQHQEMDLSAPPKLQHSLKSVPGHRSDEDSTMEGIVSISAASTPLNNNNNSSSSNGISKDHEPGTAQSSPLTKETAQLKKECLEQDHSTLDKVVAHEQTQENNSDKHSLHNHHNHSSLAVTSTSSPFKIVNGNGYEHGEADVEEDEDHSNYDNDDYDEGVDFRIEYNQSQPSDEKYRRIKRKLKQVLQRRDSESGSDSVSSLSSDSDASDSSAMEEIQSKRVSPSGTLGKAKMNRGASNTATTATIQHPKKTTTKSPGASPATGTSRATGTKETKTQTVASTPSTITNVGSATQKPKRIHQTNKQRPALAKVRRVQALERDEAGNIKLPVTVGIITILSIGHVVYDREAFHNDRYIWPVGYKMSRSYNSMIDPHNQTTYTCSVIDDGEAPKFQIDAEDQPGKPIIAGTATGAWTHVVKAANAIRKRDHSNSASGPDYYGFSNATIAKMIQDLPGVEKCQSYIMQRFEEPSVSTSTSAKAGSSGTSGDKRKASALTTKIEEGGNHLRDDERQDAKDIGEDGDDDDDDDDAYTSLGTPGKKKTRVSSPKIRHAGFDMSTASSVETVEPLFAKSAHVELDGDEPHSDLDNEGRELSRPNIKSPSEAPLHPNTAPSDSQPPVIVAAASGDSEIIDIEEDHDSEVDVGMDEDVSMKEQDDLS</sequence>
<reference evidence="4" key="1">
    <citation type="journal article" date="2020" name="Fungal Divers.">
        <title>Resolving the Mortierellaceae phylogeny through synthesis of multi-gene phylogenetics and phylogenomics.</title>
        <authorList>
            <person name="Vandepol N."/>
            <person name="Liber J."/>
            <person name="Desiro A."/>
            <person name="Na H."/>
            <person name="Kennedy M."/>
            <person name="Barry K."/>
            <person name="Grigoriev I.V."/>
            <person name="Miller A.N."/>
            <person name="O'Donnell K."/>
            <person name="Stajich J.E."/>
            <person name="Bonito G."/>
        </authorList>
    </citation>
    <scope>NUCLEOTIDE SEQUENCE</scope>
    <source>
        <strain evidence="4">NRRL 2769</strain>
    </source>
</reference>
<dbReference type="Pfam" id="PF05965">
    <property type="entry name" value="FYRC"/>
    <property type="match status" value="1"/>
</dbReference>
<proteinExistence type="predicted"/>
<evidence type="ECO:0000313" key="4">
    <source>
        <dbReference type="EMBL" id="KAG0019686.1"/>
    </source>
</evidence>
<feature type="compositionally biased region" description="Polar residues" evidence="3">
    <location>
        <begin position="276"/>
        <end position="286"/>
    </location>
</feature>
<evidence type="ECO:0000313" key="5">
    <source>
        <dbReference type="Proteomes" id="UP000703661"/>
    </source>
</evidence>
<evidence type="ECO:0000256" key="1">
    <source>
        <dbReference type="ARBA" id="ARBA00004123"/>
    </source>
</evidence>
<accession>A0A9P6MZR9</accession>
<feature type="compositionally biased region" description="Acidic residues" evidence="3">
    <location>
        <begin position="668"/>
        <end position="687"/>
    </location>
</feature>
<feature type="compositionally biased region" description="Low complexity" evidence="3">
    <location>
        <begin position="86"/>
        <end position="95"/>
    </location>
</feature>
<feature type="compositionally biased region" description="Basic and acidic residues" evidence="3">
    <location>
        <begin position="612"/>
        <end position="633"/>
    </location>
</feature>
<name>A0A9P6MZR9_9FUNG</name>
<dbReference type="Proteomes" id="UP000703661">
    <property type="component" value="Unassembled WGS sequence"/>
</dbReference>
<keyword evidence="5" id="KW-1185">Reference proteome</keyword>
<feature type="compositionally biased region" description="Basic and acidic residues" evidence="3">
    <location>
        <begin position="688"/>
        <end position="697"/>
    </location>
</feature>
<evidence type="ECO:0000256" key="2">
    <source>
        <dbReference type="ARBA" id="ARBA00023242"/>
    </source>
</evidence>
<dbReference type="GO" id="GO:0005634">
    <property type="term" value="C:nucleus"/>
    <property type="evidence" value="ECO:0007669"/>
    <property type="project" value="UniProtKB-SubCell"/>
</dbReference>
<feature type="compositionally biased region" description="Acidic residues" evidence="3">
    <location>
        <begin position="181"/>
        <end position="199"/>
    </location>
</feature>
<organism evidence="4 5">
    <name type="scientific">Entomortierella chlamydospora</name>
    <dbReference type="NCBI Taxonomy" id="101097"/>
    <lineage>
        <taxon>Eukaryota</taxon>
        <taxon>Fungi</taxon>
        <taxon>Fungi incertae sedis</taxon>
        <taxon>Mucoromycota</taxon>
        <taxon>Mortierellomycotina</taxon>
        <taxon>Mortierellomycetes</taxon>
        <taxon>Mortierellales</taxon>
        <taxon>Mortierellaceae</taxon>
        <taxon>Entomortierella</taxon>
    </lineage>
</organism>
<feature type="region of interest" description="Disordered" evidence="3">
    <location>
        <begin position="508"/>
        <end position="697"/>
    </location>
</feature>
<dbReference type="EMBL" id="JAAAID010000267">
    <property type="protein sequence ID" value="KAG0019686.1"/>
    <property type="molecule type" value="Genomic_DNA"/>
</dbReference>
<dbReference type="SMART" id="SM00541">
    <property type="entry name" value="FYRN"/>
    <property type="match status" value="1"/>
</dbReference>
<comment type="subcellular location">
    <subcellularLocation>
        <location evidence="1">Nucleus</location>
    </subcellularLocation>
</comment>
<feature type="compositionally biased region" description="Basic and acidic residues" evidence="3">
    <location>
        <begin position="29"/>
        <end position="46"/>
    </location>
</feature>
<dbReference type="OrthoDB" id="285793at2759"/>
<dbReference type="PANTHER" id="PTHR22715">
    <property type="entry name" value="TRANSFORMING GROWTH FACTOR BETA REGULATED GENE 1"/>
    <property type="match status" value="1"/>
</dbReference>
<dbReference type="AlphaFoldDB" id="A0A9P6MZR9"/>